<evidence type="ECO:0000256" key="1">
    <source>
        <dbReference type="SAM" id="Phobius"/>
    </source>
</evidence>
<dbReference type="OrthoDB" id="3698337at2"/>
<organism evidence="2 3">
    <name type="scientific">Lentzea jiangxiensis</name>
    <dbReference type="NCBI Taxonomy" id="641025"/>
    <lineage>
        <taxon>Bacteria</taxon>
        <taxon>Bacillati</taxon>
        <taxon>Actinomycetota</taxon>
        <taxon>Actinomycetes</taxon>
        <taxon>Pseudonocardiales</taxon>
        <taxon>Pseudonocardiaceae</taxon>
        <taxon>Lentzea</taxon>
    </lineage>
</organism>
<evidence type="ECO:0008006" key="4">
    <source>
        <dbReference type="Google" id="ProtNLM"/>
    </source>
</evidence>
<dbReference type="EMBL" id="FNIX01000001">
    <property type="protein sequence ID" value="SDN73286.1"/>
    <property type="molecule type" value="Genomic_DNA"/>
</dbReference>
<accession>A0A1H0DTB8</accession>
<name>A0A1H0DTB8_9PSEU</name>
<protein>
    <recommendedName>
        <fullName evidence="4">DUF4064 domain-containing protein</fullName>
    </recommendedName>
</protein>
<dbReference type="AlphaFoldDB" id="A0A1H0DTB8"/>
<proteinExistence type="predicted"/>
<gene>
    <name evidence="2" type="ORF">SAMN05421507_101107</name>
</gene>
<keyword evidence="1" id="KW-1133">Transmembrane helix</keyword>
<feature type="transmembrane region" description="Helical" evidence="1">
    <location>
        <begin position="15"/>
        <end position="36"/>
    </location>
</feature>
<keyword evidence="1" id="KW-0472">Membrane</keyword>
<reference evidence="3" key="1">
    <citation type="submission" date="2016-10" db="EMBL/GenBank/DDBJ databases">
        <authorList>
            <person name="Varghese N."/>
            <person name="Submissions S."/>
        </authorList>
    </citation>
    <scope>NUCLEOTIDE SEQUENCE [LARGE SCALE GENOMIC DNA]</scope>
    <source>
        <strain evidence="3">CGMCC 4.6609</strain>
    </source>
</reference>
<evidence type="ECO:0000313" key="3">
    <source>
        <dbReference type="Proteomes" id="UP000199691"/>
    </source>
</evidence>
<dbReference type="RefSeq" id="WP_090094600.1">
    <property type="nucleotide sequence ID" value="NZ_FNIX01000001.1"/>
</dbReference>
<keyword evidence="1" id="KW-0812">Transmembrane</keyword>
<evidence type="ECO:0000313" key="2">
    <source>
        <dbReference type="EMBL" id="SDN73286.1"/>
    </source>
</evidence>
<dbReference type="Proteomes" id="UP000199691">
    <property type="component" value="Unassembled WGS sequence"/>
</dbReference>
<feature type="transmembrane region" description="Helical" evidence="1">
    <location>
        <begin position="104"/>
        <end position="133"/>
    </location>
</feature>
<feature type="transmembrane region" description="Helical" evidence="1">
    <location>
        <begin position="57"/>
        <end position="84"/>
    </location>
</feature>
<sequence length="147" mass="15598">MKSPKEPGTPGAITAGYWLVVAGSALGVLSALYMAFNTDLLVDAAVRANRDPKITRDMLVSSTTVVVVVSLVVTVVLAGLAVWFAGKVRSGLKKSRTGLMITLLIGLFFQMITNVLGVVTALVAVSGLVLFYFRQSSDHLTEREQAA</sequence>
<dbReference type="STRING" id="641025.SAMN05421507_101107"/>
<keyword evidence="3" id="KW-1185">Reference proteome</keyword>